<keyword evidence="2" id="KW-0812">Transmembrane</keyword>
<evidence type="ECO:0000313" key="4">
    <source>
        <dbReference type="EMBL" id="KST65081.1"/>
    </source>
</evidence>
<organism evidence="4 5">
    <name type="scientific">Mastigocoleus testarum BC008</name>
    <dbReference type="NCBI Taxonomy" id="371196"/>
    <lineage>
        <taxon>Bacteria</taxon>
        <taxon>Bacillati</taxon>
        <taxon>Cyanobacteriota</taxon>
        <taxon>Cyanophyceae</taxon>
        <taxon>Nostocales</taxon>
        <taxon>Hapalosiphonaceae</taxon>
        <taxon>Mastigocoleus</taxon>
    </lineage>
</organism>
<feature type="transmembrane region" description="Helical" evidence="2">
    <location>
        <begin position="31"/>
        <end position="59"/>
    </location>
</feature>
<dbReference type="Pfam" id="PF00892">
    <property type="entry name" value="EamA"/>
    <property type="match status" value="1"/>
</dbReference>
<reference evidence="4 5" key="1">
    <citation type="journal article" date="2015" name="Genome Announc.">
        <title>Draft Genome of the Euendolithic (true boring) Cyanobacterium Mastigocoleus testarum strain BC008.</title>
        <authorList>
            <person name="Guida B.S."/>
            <person name="Garcia-Pichel F."/>
        </authorList>
    </citation>
    <scope>NUCLEOTIDE SEQUENCE [LARGE SCALE GENOMIC DNA]</scope>
    <source>
        <strain evidence="4 5">BC008</strain>
    </source>
</reference>
<name>A0A0V7ZKB5_9CYAN</name>
<dbReference type="SUPFAM" id="SSF103481">
    <property type="entry name" value="Multidrug resistance efflux transporter EmrE"/>
    <property type="match status" value="1"/>
</dbReference>
<evidence type="ECO:0000256" key="1">
    <source>
        <dbReference type="ARBA" id="ARBA00007362"/>
    </source>
</evidence>
<comment type="similarity">
    <text evidence="1">Belongs to the EamA transporter family.</text>
</comment>
<accession>A0A0V7ZKB5</accession>
<keyword evidence="5" id="KW-1185">Reference proteome</keyword>
<evidence type="ECO:0000256" key="2">
    <source>
        <dbReference type="SAM" id="Phobius"/>
    </source>
</evidence>
<keyword evidence="2" id="KW-0472">Membrane</keyword>
<feature type="domain" description="EamA" evidence="3">
    <location>
        <begin position="2"/>
        <end position="58"/>
    </location>
</feature>
<evidence type="ECO:0000259" key="3">
    <source>
        <dbReference type="Pfam" id="PF00892"/>
    </source>
</evidence>
<dbReference type="GO" id="GO:0016020">
    <property type="term" value="C:membrane"/>
    <property type="evidence" value="ECO:0007669"/>
    <property type="project" value="InterPro"/>
</dbReference>
<gene>
    <name evidence="4" type="ORF">BC008_19990</name>
</gene>
<dbReference type="InterPro" id="IPR037185">
    <property type="entry name" value="EmrE-like"/>
</dbReference>
<evidence type="ECO:0000313" key="5">
    <source>
        <dbReference type="Proteomes" id="UP000053372"/>
    </source>
</evidence>
<dbReference type="AlphaFoldDB" id="A0A0V7ZKB5"/>
<proteinExistence type="inferred from homology"/>
<dbReference type="Proteomes" id="UP000053372">
    <property type="component" value="Unassembled WGS sequence"/>
</dbReference>
<protein>
    <recommendedName>
        <fullName evidence="3">EamA domain-containing protein</fullName>
    </recommendedName>
</protein>
<keyword evidence="2" id="KW-1133">Transmembrane helix</keyword>
<dbReference type="InterPro" id="IPR000620">
    <property type="entry name" value="EamA_dom"/>
</dbReference>
<comment type="caution">
    <text evidence="4">The sequence shown here is derived from an EMBL/GenBank/DDBJ whole genome shotgun (WGS) entry which is preliminary data.</text>
</comment>
<dbReference type="EMBL" id="LMTZ01000113">
    <property type="protein sequence ID" value="KST65081.1"/>
    <property type="molecule type" value="Genomic_DNA"/>
</dbReference>
<sequence length="68" mass="7448">MLLAFFAWYHRLAIGGIARVGQLQLLQPFMTILFSAVLLGEKITATTITTAIIVVLFVANGRKQSISL</sequence>